<dbReference type="Proteomes" id="UP001569175">
    <property type="component" value="Unassembled WGS sequence"/>
</dbReference>
<dbReference type="EMBL" id="JBGOOL010000016">
    <property type="protein sequence ID" value="MEZ8052983.1"/>
    <property type="molecule type" value="Genomic_DNA"/>
</dbReference>
<accession>A0ABV4KMN4</accession>
<reference evidence="1 2" key="1">
    <citation type="submission" date="2024-06" db="EMBL/GenBank/DDBJ databases">
        <authorList>
            <person name="Steensen K."/>
            <person name="Seneca J."/>
            <person name="Bartlau N."/>
            <person name="Yu A.X."/>
            <person name="Polz M.F."/>
        </authorList>
    </citation>
    <scope>NUCLEOTIDE SEQUENCE [LARGE SCALE GENOMIC DNA]</scope>
    <source>
        <strain evidence="1 2">1F9</strain>
    </source>
</reference>
<evidence type="ECO:0000313" key="2">
    <source>
        <dbReference type="Proteomes" id="UP001569175"/>
    </source>
</evidence>
<dbReference type="RefSeq" id="WP_135385380.1">
    <property type="nucleotide sequence ID" value="NZ_JAKJTZ010000020.1"/>
</dbReference>
<sequence>MSLKFVLNDLEEYQALTGQEGPHIDVLSLTLKCFFLKSKWLGEQDKLRLKQQILTQLEQETLFCRTTYNDEAEEVISSLVGRLT</sequence>
<organism evidence="1 2">
    <name type="scientific">Vibrio atlanticus</name>
    <dbReference type="NCBI Taxonomy" id="693153"/>
    <lineage>
        <taxon>Bacteria</taxon>
        <taxon>Pseudomonadati</taxon>
        <taxon>Pseudomonadota</taxon>
        <taxon>Gammaproteobacteria</taxon>
        <taxon>Vibrionales</taxon>
        <taxon>Vibrionaceae</taxon>
        <taxon>Vibrio</taxon>
    </lineage>
</organism>
<name>A0ABV4KMN4_9VIBR</name>
<gene>
    <name evidence="1" type="ORF">ACED57_07450</name>
</gene>
<comment type="caution">
    <text evidence="1">The sequence shown here is derived from an EMBL/GenBank/DDBJ whole genome shotgun (WGS) entry which is preliminary data.</text>
</comment>
<keyword evidence="2" id="KW-1185">Reference proteome</keyword>
<evidence type="ECO:0000313" key="1">
    <source>
        <dbReference type="EMBL" id="MEZ8052983.1"/>
    </source>
</evidence>
<proteinExistence type="predicted"/>
<protein>
    <submittedName>
        <fullName evidence="1">Uncharacterized protein</fullName>
    </submittedName>
</protein>